<dbReference type="EMBL" id="VUNE01000003">
    <property type="protein sequence ID" value="MST62633.1"/>
    <property type="molecule type" value="Genomic_DNA"/>
</dbReference>
<evidence type="ECO:0000313" key="3">
    <source>
        <dbReference type="Proteomes" id="UP000440713"/>
    </source>
</evidence>
<feature type="signal peptide" evidence="1">
    <location>
        <begin position="1"/>
        <end position="25"/>
    </location>
</feature>
<name>A0A6N7XG97_9FIRM</name>
<reference evidence="2 3" key="1">
    <citation type="submission" date="2019-08" db="EMBL/GenBank/DDBJ databases">
        <title>In-depth cultivation of the pig gut microbiome towards novel bacterial diversity and tailored functional studies.</title>
        <authorList>
            <person name="Wylensek D."/>
            <person name="Hitch T.C.A."/>
            <person name="Clavel T."/>
        </authorList>
    </citation>
    <scope>NUCLEOTIDE SEQUENCE [LARGE SCALE GENOMIC DNA]</scope>
    <source>
        <strain evidence="2 3">WCA-SAB-591-4A-A</strain>
    </source>
</reference>
<dbReference type="AlphaFoldDB" id="A0A6N7XG97"/>
<keyword evidence="1" id="KW-0732">Signal</keyword>
<keyword evidence="3" id="KW-1185">Reference proteome</keyword>
<gene>
    <name evidence="2" type="ORF">FYJ71_06605</name>
</gene>
<protein>
    <submittedName>
        <fullName evidence="2">Uncharacterized protein</fullName>
    </submittedName>
</protein>
<evidence type="ECO:0000313" key="2">
    <source>
        <dbReference type="EMBL" id="MST62633.1"/>
    </source>
</evidence>
<dbReference type="RefSeq" id="WP_154538015.1">
    <property type="nucleotide sequence ID" value="NZ_VUNE01000003.1"/>
</dbReference>
<feature type="chain" id="PRO_5027070958" evidence="1">
    <location>
        <begin position="26"/>
        <end position="241"/>
    </location>
</feature>
<accession>A0A6N7XG97</accession>
<comment type="caution">
    <text evidence="2">The sequence shown here is derived from an EMBL/GenBank/DDBJ whole genome shotgun (WGS) entry which is preliminary data.</text>
</comment>
<organism evidence="2 3">
    <name type="scientific">Peptostreptococcus porci</name>
    <dbReference type="NCBI Taxonomy" id="2652282"/>
    <lineage>
        <taxon>Bacteria</taxon>
        <taxon>Bacillati</taxon>
        <taxon>Bacillota</taxon>
        <taxon>Clostridia</taxon>
        <taxon>Peptostreptococcales</taxon>
        <taxon>Peptostreptococcaceae</taxon>
        <taxon>Peptostreptococcus</taxon>
    </lineage>
</organism>
<sequence>MKKRILFFALSLVMFFNFSSPLIHALDIEYSSEHSYSDNNVIVDDSSIEVDGYVYKDEELDSVLENIELISNNVDYSEFDSISNLEYATITPRVAPDILLLLPGIYYVVGIGKIVVTAAKTIIIGSTVVSVGTILWKKITSFIVKYNWNKSVDNAIIKCNCNKKGHILKQKDDWNEFFKKPSWSNVSPLIAKALKEGSEKHEKSNVYLRTIYYKGEQISVRFIKDSKGLVQALSTAWVVRK</sequence>
<evidence type="ECO:0000256" key="1">
    <source>
        <dbReference type="SAM" id="SignalP"/>
    </source>
</evidence>
<proteinExistence type="predicted"/>
<dbReference type="Proteomes" id="UP000440713">
    <property type="component" value="Unassembled WGS sequence"/>
</dbReference>